<sequence>MIDLYGFGNVILEGAKMTLKLALLSLMIAFLLGLIGASAKLSKHRFLRIWFDFYTTLARGVPEIVLMLIVFYGIQILLNSVTESLNLPILQMNEFVTGCLTLGIIYGAYFTETFRGAFISVDKGEIEAAKAFGLNRWQVFYRIVFPSMMRFALPGIGNNWLVLLKATALVSILALNDLVRNTQSAIASRETPNDAKFMFYAVAAGIYLLFTAVSSVGLWWLERHFNVGVKKSKF</sequence>
<feature type="transmembrane region" description="Helical" evidence="10">
    <location>
        <begin position="20"/>
        <end position="39"/>
    </location>
</feature>
<feature type="transmembrane region" description="Helical" evidence="10">
    <location>
        <begin position="151"/>
        <end position="175"/>
    </location>
</feature>
<keyword evidence="6 10" id="KW-0812">Transmembrane</keyword>
<evidence type="ECO:0000259" key="11">
    <source>
        <dbReference type="PROSITE" id="PS50928"/>
    </source>
</evidence>
<name>A0ABV6CCQ7_9GAMM</name>
<feature type="transmembrane region" description="Helical" evidence="10">
    <location>
        <begin position="90"/>
        <end position="110"/>
    </location>
</feature>
<dbReference type="PANTHER" id="PTHR30133:SF1">
    <property type="entry name" value="HISTIDINE TRANSPORT SYSTEM PERMEASE PROTEIN HISQ"/>
    <property type="match status" value="1"/>
</dbReference>
<feature type="transmembrane region" description="Helical" evidence="10">
    <location>
        <begin position="60"/>
        <end position="78"/>
    </location>
</feature>
<dbReference type="PROSITE" id="PS50928">
    <property type="entry name" value="ABC_TM1"/>
    <property type="match status" value="1"/>
</dbReference>
<evidence type="ECO:0000256" key="10">
    <source>
        <dbReference type="RuleBase" id="RU363032"/>
    </source>
</evidence>
<protein>
    <submittedName>
        <fullName evidence="12">ABC transporter permease</fullName>
    </submittedName>
</protein>
<evidence type="ECO:0000313" key="13">
    <source>
        <dbReference type="Proteomes" id="UP001589758"/>
    </source>
</evidence>
<proteinExistence type="inferred from homology"/>
<keyword evidence="13" id="KW-1185">Reference proteome</keyword>
<feature type="transmembrane region" description="Helical" evidence="10">
    <location>
        <begin position="197"/>
        <end position="221"/>
    </location>
</feature>
<evidence type="ECO:0000256" key="3">
    <source>
        <dbReference type="ARBA" id="ARBA00022448"/>
    </source>
</evidence>
<comment type="caution">
    <text evidence="12">The sequence shown here is derived from an EMBL/GenBank/DDBJ whole genome shotgun (WGS) entry which is preliminary data.</text>
</comment>
<organism evidence="12 13">
    <name type="scientific">Thorsellia kenyensis</name>
    <dbReference type="NCBI Taxonomy" id="1549888"/>
    <lineage>
        <taxon>Bacteria</taxon>
        <taxon>Pseudomonadati</taxon>
        <taxon>Pseudomonadota</taxon>
        <taxon>Gammaproteobacteria</taxon>
        <taxon>Enterobacterales</taxon>
        <taxon>Thorselliaceae</taxon>
        <taxon>Thorsellia</taxon>
    </lineage>
</organism>
<evidence type="ECO:0000256" key="6">
    <source>
        <dbReference type="ARBA" id="ARBA00022692"/>
    </source>
</evidence>
<dbReference type="InterPro" id="IPR000515">
    <property type="entry name" value="MetI-like"/>
</dbReference>
<accession>A0ABV6CCQ7</accession>
<evidence type="ECO:0000256" key="9">
    <source>
        <dbReference type="ARBA" id="ARBA00023136"/>
    </source>
</evidence>
<evidence type="ECO:0000256" key="5">
    <source>
        <dbReference type="ARBA" id="ARBA00022519"/>
    </source>
</evidence>
<comment type="subcellular location">
    <subcellularLocation>
        <location evidence="1">Cell inner membrane</location>
        <topology evidence="1">Multi-pass membrane protein</topology>
    </subcellularLocation>
    <subcellularLocation>
        <location evidence="10">Cell membrane</location>
        <topology evidence="10">Multi-pass membrane protein</topology>
    </subcellularLocation>
</comment>
<dbReference type="InterPro" id="IPR051613">
    <property type="entry name" value="ABC_transp_permease_HisMQ"/>
</dbReference>
<dbReference type="NCBIfam" id="TIGR01726">
    <property type="entry name" value="HEQRo_perm_3TM"/>
    <property type="match status" value="1"/>
</dbReference>
<dbReference type="EMBL" id="JBHLXE010000108">
    <property type="protein sequence ID" value="MFC0180753.1"/>
    <property type="molecule type" value="Genomic_DNA"/>
</dbReference>
<keyword evidence="5" id="KW-0997">Cell inner membrane</keyword>
<dbReference type="RefSeq" id="WP_385877884.1">
    <property type="nucleotide sequence ID" value="NZ_JBHLXE010000108.1"/>
</dbReference>
<dbReference type="InterPro" id="IPR035906">
    <property type="entry name" value="MetI-like_sf"/>
</dbReference>
<keyword evidence="7" id="KW-0029">Amino-acid transport</keyword>
<reference evidence="12 13" key="1">
    <citation type="submission" date="2024-09" db="EMBL/GenBank/DDBJ databases">
        <authorList>
            <person name="Sun Q."/>
            <person name="Mori K."/>
        </authorList>
    </citation>
    <scope>NUCLEOTIDE SEQUENCE [LARGE SCALE GENOMIC DNA]</scope>
    <source>
        <strain evidence="12 13">CCM 8545</strain>
    </source>
</reference>
<dbReference type="SUPFAM" id="SSF161098">
    <property type="entry name" value="MetI-like"/>
    <property type="match status" value="1"/>
</dbReference>
<evidence type="ECO:0000256" key="7">
    <source>
        <dbReference type="ARBA" id="ARBA00022970"/>
    </source>
</evidence>
<dbReference type="Proteomes" id="UP001589758">
    <property type="component" value="Unassembled WGS sequence"/>
</dbReference>
<keyword evidence="3 10" id="KW-0813">Transport</keyword>
<dbReference type="Pfam" id="PF00528">
    <property type="entry name" value="BPD_transp_1"/>
    <property type="match status" value="1"/>
</dbReference>
<evidence type="ECO:0000313" key="12">
    <source>
        <dbReference type="EMBL" id="MFC0180753.1"/>
    </source>
</evidence>
<evidence type="ECO:0000256" key="8">
    <source>
        <dbReference type="ARBA" id="ARBA00022989"/>
    </source>
</evidence>
<dbReference type="PANTHER" id="PTHR30133">
    <property type="entry name" value="CATIONIC AMINO ACID TRANSPORTER, MEMBRANE COMPONENT"/>
    <property type="match status" value="1"/>
</dbReference>
<evidence type="ECO:0000256" key="4">
    <source>
        <dbReference type="ARBA" id="ARBA00022475"/>
    </source>
</evidence>
<gene>
    <name evidence="12" type="ORF">ACFFIT_11790</name>
</gene>
<evidence type="ECO:0000256" key="1">
    <source>
        <dbReference type="ARBA" id="ARBA00004429"/>
    </source>
</evidence>
<dbReference type="CDD" id="cd06261">
    <property type="entry name" value="TM_PBP2"/>
    <property type="match status" value="1"/>
</dbReference>
<evidence type="ECO:0000256" key="2">
    <source>
        <dbReference type="ARBA" id="ARBA00010072"/>
    </source>
</evidence>
<keyword evidence="4" id="KW-1003">Cell membrane</keyword>
<keyword evidence="8 10" id="KW-1133">Transmembrane helix</keyword>
<dbReference type="Gene3D" id="1.10.3720.10">
    <property type="entry name" value="MetI-like"/>
    <property type="match status" value="1"/>
</dbReference>
<dbReference type="InterPro" id="IPR010065">
    <property type="entry name" value="AA_ABC_transptr_permease_3TM"/>
</dbReference>
<keyword evidence="9 10" id="KW-0472">Membrane</keyword>
<comment type="similarity">
    <text evidence="2">Belongs to the binding-protein-dependent transport system permease family. HisMQ subfamily.</text>
</comment>
<feature type="domain" description="ABC transmembrane type-1" evidence="11">
    <location>
        <begin position="15"/>
        <end position="218"/>
    </location>
</feature>